<dbReference type="Gene3D" id="3.30.70.270">
    <property type="match status" value="1"/>
</dbReference>
<keyword evidence="5" id="KW-1185">Reference proteome</keyword>
<accession>A0A7S7RUH1</accession>
<dbReference type="Proteomes" id="UP000593735">
    <property type="component" value="Chromosome"/>
</dbReference>
<dbReference type="EMBL" id="CP063767">
    <property type="protein sequence ID" value="QOY60615.1"/>
    <property type="molecule type" value="Genomic_DNA"/>
</dbReference>
<dbReference type="InterPro" id="IPR035919">
    <property type="entry name" value="EAL_sf"/>
</dbReference>
<feature type="domain" description="Response regulatory" evidence="2">
    <location>
        <begin position="1"/>
        <end position="118"/>
    </location>
</feature>
<protein>
    <submittedName>
        <fullName evidence="4">Diguanylate cyclase</fullName>
    </submittedName>
</protein>
<sequence length="570" mass="62462">MLLFAATAERRRELRSALEREAHRCREVGNLRELADALGQGPDDVAAALVDLSDASGSGYAALKALNTNATGRRIPAVALLGIGGGRAQGKALSLGALSCVQGPCDPRSLLHALDNVIRLCGAQAPTKETQAGSAVSLSSREEFLDRATRMISGHEPGHYVLSYLNILRFTALNKRYGERRGDEVLAHVARSLASFAGPLDAVGCHYVSDRFVLLYPRECLDSKGPDLCRAQAENPPGLSRGIKINVGRCVADDPSVSVRSLVSRAALAEESIRSRYDAYVATFDESMRSRLLFEQEIASEMFSALHEGQFEMWLQPQYDHATGVPIGAEALVRWHRPKSARLVLVEGIIDDQSALWGLSNSDAIIKDIINSQLPEGPFSRLHAERIYTGEATLLGDLADVLRWNVTGSVGDVREEGYRALLEFGLVLVRRKGLSMALDTRHCDSHHFRVRFGNVVDFLDHTLAERGGPVKNYELYRKVTFGRDLLVEADPGRFTSAPAQSYIQYAVEDFDTIGLRNDTCAYLADAFSILNDTAIRIAGNPYARIAPDSAELRDEWVRTLTKVTQGWGAP</sequence>
<dbReference type="InterPro" id="IPR050706">
    <property type="entry name" value="Cyclic-di-GMP_PDE-like"/>
</dbReference>
<keyword evidence="1" id="KW-0597">Phosphoprotein</keyword>
<dbReference type="GO" id="GO:0000160">
    <property type="term" value="P:phosphorelay signal transduction system"/>
    <property type="evidence" value="ECO:0007669"/>
    <property type="project" value="InterPro"/>
</dbReference>
<dbReference type="Gene3D" id="3.20.20.450">
    <property type="entry name" value="EAL domain"/>
    <property type="match status" value="1"/>
</dbReference>
<dbReference type="SUPFAM" id="SSF55073">
    <property type="entry name" value="Nucleotide cyclase"/>
    <property type="match status" value="1"/>
</dbReference>
<proteinExistence type="predicted"/>
<dbReference type="SMART" id="SM00267">
    <property type="entry name" value="GGDEF"/>
    <property type="match status" value="1"/>
</dbReference>
<evidence type="ECO:0000259" key="2">
    <source>
        <dbReference type="PROSITE" id="PS50110"/>
    </source>
</evidence>
<dbReference type="InterPro" id="IPR043128">
    <property type="entry name" value="Rev_trsase/Diguanyl_cyclase"/>
</dbReference>
<feature type="domain" description="GGDEF" evidence="3">
    <location>
        <begin position="158"/>
        <end position="286"/>
    </location>
</feature>
<dbReference type="KEGG" id="tio:INP52_09575"/>
<dbReference type="AlphaFoldDB" id="A0A7S7RUH1"/>
<dbReference type="InterPro" id="IPR011006">
    <property type="entry name" value="CheY-like_superfamily"/>
</dbReference>
<dbReference type="PANTHER" id="PTHR33121:SF70">
    <property type="entry name" value="SIGNALING PROTEIN YKOW"/>
    <property type="match status" value="1"/>
</dbReference>
<dbReference type="InterPro" id="IPR029787">
    <property type="entry name" value="Nucleotide_cyclase"/>
</dbReference>
<evidence type="ECO:0000313" key="4">
    <source>
        <dbReference type="EMBL" id="QOY60615.1"/>
    </source>
</evidence>
<dbReference type="InterPro" id="IPR001789">
    <property type="entry name" value="Sig_transdc_resp-reg_receiver"/>
</dbReference>
<evidence type="ECO:0000313" key="5">
    <source>
        <dbReference type="Proteomes" id="UP000593735"/>
    </source>
</evidence>
<dbReference type="Pfam" id="PF00990">
    <property type="entry name" value="GGDEF"/>
    <property type="match status" value="1"/>
</dbReference>
<dbReference type="SUPFAM" id="SSF141868">
    <property type="entry name" value="EAL domain-like"/>
    <property type="match status" value="1"/>
</dbReference>
<name>A0A7S7RUH1_9ACTN</name>
<evidence type="ECO:0000256" key="1">
    <source>
        <dbReference type="PROSITE-ProRule" id="PRU00169"/>
    </source>
</evidence>
<dbReference type="PANTHER" id="PTHR33121">
    <property type="entry name" value="CYCLIC DI-GMP PHOSPHODIESTERASE PDEF"/>
    <property type="match status" value="1"/>
</dbReference>
<reference evidence="4 5" key="1">
    <citation type="submission" date="2020-10" db="EMBL/GenBank/DDBJ databases">
        <title>Olsenella immobilis sp.nov., isolated from the mud in a fermentation cellar used for the production of Chinese strong-flavoured liquor.</title>
        <authorList>
            <person name="Lu L."/>
        </authorList>
    </citation>
    <scope>NUCLEOTIDE SEQUENCE [LARGE SCALE GENOMIC DNA]</scope>
    <source>
        <strain evidence="4 5">LZLJ-2</strain>
    </source>
</reference>
<dbReference type="SUPFAM" id="SSF52172">
    <property type="entry name" value="CheY-like"/>
    <property type="match status" value="1"/>
</dbReference>
<dbReference type="PROSITE" id="PS50110">
    <property type="entry name" value="RESPONSE_REGULATORY"/>
    <property type="match status" value="1"/>
</dbReference>
<evidence type="ECO:0000259" key="3">
    <source>
        <dbReference type="PROSITE" id="PS50887"/>
    </source>
</evidence>
<dbReference type="Gene3D" id="3.40.50.2300">
    <property type="match status" value="1"/>
</dbReference>
<dbReference type="PROSITE" id="PS50887">
    <property type="entry name" value="GGDEF"/>
    <property type="match status" value="1"/>
</dbReference>
<dbReference type="InterPro" id="IPR000160">
    <property type="entry name" value="GGDEF_dom"/>
</dbReference>
<dbReference type="RefSeq" id="WP_194371252.1">
    <property type="nucleotide sequence ID" value="NZ_CP063767.1"/>
</dbReference>
<feature type="modified residue" description="4-aspartylphosphate" evidence="1">
    <location>
        <position position="51"/>
    </location>
</feature>
<gene>
    <name evidence="4" type="ORF">INP52_09575</name>
</gene>
<dbReference type="GO" id="GO:0071111">
    <property type="term" value="F:cyclic-guanylate-specific phosphodiesterase activity"/>
    <property type="evidence" value="ECO:0007669"/>
    <property type="project" value="InterPro"/>
</dbReference>
<organism evidence="4 5">
    <name type="scientific">Thermophilibacter immobilis</name>
    <dbReference type="NCBI Taxonomy" id="2779519"/>
    <lineage>
        <taxon>Bacteria</taxon>
        <taxon>Bacillati</taxon>
        <taxon>Actinomycetota</taxon>
        <taxon>Coriobacteriia</taxon>
        <taxon>Coriobacteriales</taxon>
        <taxon>Atopobiaceae</taxon>
        <taxon>Thermophilibacter</taxon>
    </lineage>
</organism>